<dbReference type="InterPro" id="IPR029045">
    <property type="entry name" value="ClpP/crotonase-like_dom_sf"/>
</dbReference>
<dbReference type="InterPro" id="IPR002825">
    <property type="entry name" value="Pept_S49_ser-pept_pro"/>
</dbReference>
<protein>
    <submittedName>
        <fullName evidence="2">Periplasmic serine protease</fullName>
    </submittedName>
</protein>
<keyword evidence="2" id="KW-0378">Hydrolase</keyword>
<evidence type="ECO:0000256" key="1">
    <source>
        <dbReference type="SAM" id="Phobius"/>
    </source>
</evidence>
<reference evidence="2 3" key="1">
    <citation type="submission" date="2009-04" db="EMBL/GenBank/DDBJ databases">
        <authorList>
            <person name="Reysenbach A.-L."/>
            <person name="Heidelberg J.F."/>
            <person name="Nelson W.C."/>
        </authorList>
    </citation>
    <scope>NUCLEOTIDE SEQUENCE [LARGE SCALE GENOMIC DNA]</scope>
    <source>
        <strain evidence="2 3">SS-5</strain>
    </source>
</reference>
<dbReference type="GO" id="GO:0016020">
    <property type="term" value="C:membrane"/>
    <property type="evidence" value="ECO:0007669"/>
    <property type="project" value="InterPro"/>
</dbReference>
<dbReference type="NCBIfam" id="NF047768">
    <property type="entry name" value="Clp_like_SDH"/>
    <property type="match status" value="1"/>
</dbReference>
<dbReference type="GO" id="GO:0008233">
    <property type="term" value="F:peptidase activity"/>
    <property type="evidence" value="ECO:0007669"/>
    <property type="project" value="UniProtKB-KW"/>
</dbReference>
<dbReference type="RefSeq" id="WP_007545837.1">
    <property type="nucleotide sequence ID" value="NZ_ABZS01000021.1"/>
</dbReference>
<sequence length="283" mass="32067">MNEPGYFFIGQLFWLIFLFLFIFPIIQAQMLQWSRERILKAIEEKYGSKVITLIHRQETRSLFGFFMMRMITIEDSEAVLRAIRMTPKDKPIDFIIHTPGGIALAATQIARALVAHPAKVRVIVPHYAMSGGTLIALAADEIVMDPFAVLGPVDPQLGMEPAASLVKIEQLKEPKDIDDQTLVKIDMSKKALKQMKDTVKEILIKKGHSEEKAEFIANELSQGKWTHDYPLTYDYLKSLGLNVSTEMPEEVYALMDLYPQPTGIPAVQYLPEPPVKRPEAIKK</sequence>
<organism evidence="2 3">
    <name type="scientific">Sulfurihydrogenibium yellowstonense SS-5</name>
    <dbReference type="NCBI Taxonomy" id="432331"/>
    <lineage>
        <taxon>Bacteria</taxon>
        <taxon>Pseudomonadati</taxon>
        <taxon>Aquificota</taxon>
        <taxon>Aquificia</taxon>
        <taxon>Aquificales</taxon>
        <taxon>Hydrogenothermaceae</taxon>
        <taxon>Sulfurihydrogenibium</taxon>
    </lineage>
</organism>
<dbReference type="PANTHER" id="PTHR35984">
    <property type="entry name" value="PERIPLASMIC SERINE PROTEASE"/>
    <property type="match status" value="1"/>
</dbReference>
<name>C4FIG0_9AQUI</name>
<dbReference type="EMBL" id="ABZS01000021">
    <property type="protein sequence ID" value="EEP61148.1"/>
    <property type="molecule type" value="Genomic_DNA"/>
</dbReference>
<accession>C4FIG0</accession>
<dbReference type="AlphaFoldDB" id="C4FIG0"/>
<keyword evidence="1" id="KW-0472">Membrane</keyword>
<keyword evidence="1" id="KW-1133">Transmembrane helix</keyword>
<gene>
    <name evidence="2" type="ORF">SULYE_0345</name>
</gene>
<evidence type="ECO:0000313" key="2">
    <source>
        <dbReference type="EMBL" id="EEP61148.1"/>
    </source>
</evidence>
<keyword evidence="1" id="KW-0812">Transmembrane</keyword>
<proteinExistence type="predicted"/>
<keyword evidence="3" id="KW-1185">Reference proteome</keyword>
<dbReference type="PANTHER" id="PTHR35984:SF1">
    <property type="entry name" value="PERIPLASMIC SERINE PROTEASE"/>
    <property type="match status" value="1"/>
</dbReference>
<evidence type="ECO:0000313" key="3">
    <source>
        <dbReference type="Proteomes" id="UP000005540"/>
    </source>
</evidence>
<dbReference type="GO" id="GO:0006508">
    <property type="term" value="P:proteolysis"/>
    <property type="evidence" value="ECO:0007669"/>
    <property type="project" value="UniProtKB-KW"/>
</dbReference>
<feature type="transmembrane region" description="Helical" evidence="1">
    <location>
        <begin position="6"/>
        <end position="26"/>
    </location>
</feature>
<dbReference type="Proteomes" id="UP000005540">
    <property type="component" value="Unassembled WGS sequence"/>
</dbReference>
<comment type="caution">
    <text evidence="2">The sequence shown here is derived from an EMBL/GenBank/DDBJ whole genome shotgun (WGS) entry which is preliminary data.</text>
</comment>
<dbReference type="Gene3D" id="3.90.226.10">
    <property type="entry name" value="2-enoyl-CoA Hydratase, Chain A, domain 1"/>
    <property type="match status" value="1"/>
</dbReference>
<dbReference type="SUPFAM" id="SSF52096">
    <property type="entry name" value="ClpP/crotonase"/>
    <property type="match status" value="1"/>
</dbReference>
<keyword evidence="2" id="KW-0645">Protease</keyword>
<dbReference type="OrthoDB" id="9806253at2"/>
<dbReference type="Pfam" id="PF01972">
    <property type="entry name" value="SDH_protease"/>
    <property type="match status" value="1"/>
</dbReference>